<protein>
    <submittedName>
        <fullName evidence="2">Uncharacterized protein</fullName>
    </submittedName>
</protein>
<dbReference type="Proteomes" id="UP000269721">
    <property type="component" value="Unassembled WGS sequence"/>
</dbReference>
<reference evidence="3" key="1">
    <citation type="journal article" date="2018" name="Nat. Microbiol.">
        <title>Leveraging single-cell genomics to expand the fungal tree of life.</title>
        <authorList>
            <person name="Ahrendt S.R."/>
            <person name="Quandt C.A."/>
            <person name="Ciobanu D."/>
            <person name="Clum A."/>
            <person name="Salamov A."/>
            <person name="Andreopoulos B."/>
            <person name="Cheng J.F."/>
            <person name="Woyke T."/>
            <person name="Pelin A."/>
            <person name="Henrissat B."/>
            <person name="Reynolds N.K."/>
            <person name="Benny G.L."/>
            <person name="Smith M.E."/>
            <person name="James T.Y."/>
            <person name="Grigoriev I.V."/>
        </authorList>
    </citation>
    <scope>NUCLEOTIDE SEQUENCE [LARGE SCALE GENOMIC DNA]</scope>
</reference>
<sequence length="266" mass="28848">MPLLKCPLRRRRADLPLRTSPARLPSDVNLAPPCQGHYRPAAPVILGTLRARTNIAGAGRNNVEALSRHGLSGKPLPSHCDPCLRQRRRSRPLASGVLDSPTDPQTSCASSSRAIPSGVRGAFCKSSRAAVRARGTSLWRRGSAQSGTVSRILPRTKSQRSQTGLRRHDPFRGNSANMYSAVSRPRAVSCACQRCPIGHGPPWMTSTEVLIKGPIVDLLNADCVRFEVTRRSEPAEKGHSWALPPMPIFLEAGVKQGILHQSANDK</sequence>
<proteinExistence type="predicted"/>
<evidence type="ECO:0000313" key="2">
    <source>
        <dbReference type="EMBL" id="RKO92448.1"/>
    </source>
</evidence>
<evidence type="ECO:0000256" key="1">
    <source>
        <dbReference type="SAM" id="MobiDB-lite"/>
    </source>
</evidence>
<dbReference type="EMBL" id="KZ994631">
    <property type="protein sequence ID" value="RKO92448.1"/>
    <property type="molecule type" value="Genomic_DNA"/>
</dbReference>
<organism evidence="2 3">
    <name type="scientific">Blyttiomyces helicus</name>
    <dbReference type="NCBI Taxonomy" id="388810"/>
    <lineage>
        <taxon>Eukaryota</taxon>
        <taxon>Fungi</taxon>
        <taxon>Fungi incertae sedis</taxon>
        <taxon>Chytridiomycota</taxon>
        <taxon>Chytridiomycota incertae sedis</taxon>
        <taxon>Chytridiomycetes</taxon>
        <taxon>Chytridiomycetes incertae sedis</taxon>
        <taxon>Blyttiomyces</taxon>
    </lineage>
</organism>
<feature type="compositionally biased region" description="Polar residues" evidence="1">
    <location>
        <begin position="102"/>
        <end position="113"/>
    </location>
</feature>
<accession>A0A4P9WLF9</accession>
<evidence type="ECO:0000313" key="3">
    <source>
        <dbReference type="Proteomes" id="UP000269721"/>
    </source>
</evidence>
<name>A0A4P9WLF9_9FUNG</name>
<gene>
    <name evidence="2" type="ORF">BDK51DRAFT_50867</name>
</gene>
<feature type="region of interest" description="Disordered" evidence="1">
    <location>
        <begin position="135"/>
        <end position="174"/>
    </location>
</feature>
<feature type="region of interest" description="Disordered" evidence="1">
    <location>
        <begin position="92"/>
        <end position="113"/>
    </location>
</feature>
<keyword evidence="3" id="KW-1185">Reference proteome</keyword>
<dbReference type="AlphaFoldDB" id="A0A4P9WLF9"/>